<proteinExistence type="predicted"/>
<keyword evidence="1" id="KW-0732">Signal</keyword>
<evidence type="ECO:0000256" key="3">
    <source>
        <dbReference type="ARBA" id="ARBA00023319"/>
    </source>
</evidence>
<evidence type="ECO:0000256" key="4">
    <source>
        <dbReference type="SAM" id="MobiDB-lite"/>
    </source>
</evidence>
<dbReference type="SMART" id="SM00409">
    <property type="entry name" value="IG"/>
    <property type="match status" value="2"/>
</dbReference>
<feature type="domain" description="Immunoglobulin" evidence="5">
    <location>
        <begin position="138"/>
        <end position="223"/>
    </location>
</feature>
<dbReference type="FunFam" id="2.60.40.10:FF:000049">
    <property type="entry name" value="Leukocyte immunoglobulin-like receptor subfamily B member 1"/>
    <property type="match status" value="2"/>
</dbReference>
<protein>
    <recommendedName>
        <fullName evidence="5">Immunoglobulin domain-containing protein</fullName>
    </recommendedName>
</protein>
<dbReference type="PANTHER" id="PTHR11738">
    <property type="entry name" value="MHC CLASS I NK CELL RECEPTOR"/>
    <property type="match status" value="1"/>
</dbReference>
<feature type="region of interest" description="Disordered" evidence="4">
    <location>
        <begin position="229"/>
        <end position="280"/>
    </location>
</feature>
<evidence type="ECO:0000256" key="2">
    <source>
        <dbReference type="ARBA" id="ARBA00023157"/>
    </source>
</evidence>
<dbReference type="Ensembl" id="ENSCPBT00000026873.1">
    <property type="protein sequence ID" value="ENSCPBP00000022809.1"/>
    <property type="gene ID" value="ENSCPBG00000016300.1"/>
</dbReference>
<keyword evidence="7" id="KW-1185">Reference proteome</keyword>
<dbReference type="SUPFAM" id="SSF48726">
    <property type="entry name" value="Immunoglobulin"/>
    <property type="match status" value="2"/>
</dbReference>
<dbReference type="InterPro" id="IPR003599">
    <property type="entry name" value="Ig_sub"/>
</dbReference>
<dbReference type="PANTHER" id="PTHR11738:SF186">
    <property type="entry name" value="OSTEOCLAST-ASSOCIATED IMMUNOGLOBULIN-LIKE RECEPTOR"/>
    <property type="match status" value="1"/>
</dbReference>
<dbReference type="InterPro" id="IPR036179">
    <property type="entry name" value="Ig-like_dom_sf"/>
</dbReference>
<dbReference type="InterPro" id="IPR013783">
    <property type="entry name" value="Ig-like_fold"/>
</dbReference>
<reference evidence="6" key="1">
    <citation type="submission" date="2025-08" db="UniProtKB">
        <authorList>
            <consortium name="Ensembl"/>
        </authorList>
    </citation>
    <scope>IDENTIFICATION</scope>
</reference>
<sequence>APCLMLLAQRKLWPLWKGIQEPVPRAAGSDPPLSYPKPNITLSPSGAVSLRGAIIVQCRGQRRGMRFVLNKERRHFPFVDSKGFEAVFTSSNVRREDGGSYSCFYHSRSEPFTVSYPSDPVELVVRGEGLPSPSISLSPTGVTALGADVTIQCQGQRRDVRFFLHKAGDLNLQRHVDPAGDVAKFRICNVDWQHGGNYSCSYRHRSQPFVSSYPSSSVELVVAGEGGDSVTGGFPSHGGAAAPGSSGLREGEFRGSCSGLSQGMLPRLPPSRGATPPPRD</sequence>
<dbReference type="GeneTree" id="ENSGT01150000286974"/>
<accession>A0A8C3HT18</accession>
<dbReference type="AlphaFoldDB" id="A0A8C3HT18"/>
<dbReference type="GO" id="GO:0002764">
    <property type="term" value="P:immune response-regulating signaling pathway"/>
    <property type="evidence" value="ECO:0007669"/>
    <property type="project" value="TreeGrafter"/>
</dbReference>
<reference evidence="6" key="2">
    <citation type="submission" date="2025-09" db="UniProtKB">
        <authorList>
            <consortium name="Ensembl"/>
        </authorList>
    </citation>
    <scope>IDENTIFICATION</scope>
</reference>
<organism evidence="6 7">
    <name type="scientific">Chrysemys picta bellii</name>
    <name type="common">Western painted turtle</name>
    <name type="synonym">Emys bellii</name>
    <dbReference type="NCBI Taxonomy" id="8478"/>
    <lineage>
        <taxon>Eukaryota</taxon>
        <taxon>Metazoa</taxon>
        <taxon>Chordata</taxon>
        <taxon>Craniata</taxon>
        <taxon>Vertebrata</taxon>
        <taxon>Euteleostomi</taxon>
        <taxon>Archelosauria</taxon>
        <taxon>Testudinata</taxon>
        <taxon>Testudines</taxon>
        <taxon>Cryptodira</taxon>
        <taxon>Durocryptodira</taxon>
        <taxon>Testudinoidea</taxon>
        <taxon>Emydidae</taxon>
        <taxon>Chrysemys</taxon>
    </lineage>
</organism>
<dbReference type="Proteomes" id="UP000694380">
    <property type="component" value="Unplaced"/>
</dbReference>
<dbReference type="InterPro" id="IPR050412">
    <property type="entry name" value="Ig-like_Receptors_ImmuneReg"/>
</dbReference>
<evidence type="ECO:0000259" key="5">
    <source>
        <dbReference type="SMART" id="SM00409"/>
    </source>
</evidence>
<feature type="compositionally biased region" description="Low complexity" evidence="4">
    <location>
        <begin position="232"/>
        <end position="247"/>
    </location>
</feature>
<evidence type="ECO:0000256" key="1">
    <source>
        <dbReference type="ARBA" id="ARBA00022729"/>
    </source>
</evidence>
<name>A0A8C3HT18_CHRPI</name>
<feature type="domain" description="Immunoglobulin" evidence="5">
    <location>
        <begin position="43"/>
        <end position="126"/>
    </location>
</feature>
<keyword evidence="2" id="KW-1015">Disulfide bond</keyword>
<dbReference type="Gene3D" id="2.60.40.10">
    <property type="entry name" value="Immunoglobulins"/>
    <property type="match status" value="2"/>
</dbReference>
<evidence type="ECO:0000313" key="6">
    <source>
        <dbReference type="Ensembl" id="ENSCPBP00000022809.1"/>
    </source>
</evidence>
<dbReference type="OMA" id="YAWSHPS"/>
<keyword evidence="3" id="KW-0393">Immunoglobulin domain</keyword>
<evidence type="ECO:0000313" key="7">
    <source>
        <dbReference type="Proteomes" id="UP000694380"/>
    </source>
</evidence>